<sequence length="300" mass="33042">MAETPKRRVVLAMDGSEYADYAFNWYVENFKMDGDYLTVVHSFEAKSISHAALGSDVKALGNVLEEEAKENKVILDLLRTKLASAGVAGEVKPLVGKPGETVVHEAHEQNADVILCGSRGHGKLRRTFMGSVSDYIVHHSHVPVVTVLIYLLTGARFSFTDTDLNMKTLPILLLVVALAASQSPDPSVTVRPSGSVTSGGTCSHQSDCEDSLCCVHSSFIGKRRKRLFLDGLFNHDHGTCKPHRKLNETCLPFMTHDIFNHELYESYCPCEQGLECRGVTVDEAEHSVVHHNPRCQPPES</sequence>
<feature type="domain" description="UspA" evidence="1">
    <location>
        <begin position="7"/>
        <end position="147"/>
    </location>
</feature>
<dbReference type="InterPro" id="IPR006016">
    <property type="entry name" value="UspA"/>
</dbReference>
<dbReference type="CDD" id="cd23659">
    <property type="entry name" value="USP_At3g01520-like"/>
    <property type="match status" value="1"/>
</dbReference>
<dbReference type="Gene3D" id="3.40.50.620">
    <property type="entry name" value="HUPs"/>
    <property type="match status" value="1"/>
</dbReference>
<dbReference type="Proteomes" id="UP000005408">
    <property type="component" value="Unassembled WGS sequence"/>
</dbReference>
<evidence type="ECO:0000313" key="3">
    <source>
        <dbReference type="Proteomes" id="UP000005408"/>
    </source>
</evidence>
<dbReference type="PRINTS" id="PR01438">
    <property type="entry name" value="UNVRSLSTRESS"/>
</dbReference>
<dbReference type="AlphaFoldDB" id="A0A8W8M083"/>
<dbReference type="Gene3D" id="2.10.80.10">
    <property type="entry name" value="Lipase, subunit A"/>
    <property type="match status" value="1"/>
</dbReference>
<accession>A0A8W8M083</accession>
<keyword evidence="3" id="KW-1185">Reference proteome</keyword>
<dbReference type="SUPFAM" id="SSF52402">
    <property type="entry name" value="Adenine nucleotide alpha hydrolases-like"/>
    <property type="match status" value="1"/>
</dbReference>
<evidence type="ECO:0000259" key="1">
    <source>
        <dbReference type="Pfam" id="PF00582"/>
    </source>
</evidence>
<dbReference type="InterPro" id="IPR014729">
    <property type="entry name" value="Rossmann-like_a/b/a_fold"/>
</dbReference>
<organism evidence="2 3">
    <name type="scientific">Magallana gigas</name>
    <name type="common">Pacific oyster</name>
    <name type="synonym">Crassostrea gigas</name>
    <dbReference type="NCBI Taxonomy" id="29159"/>
    <lineage>
        <taxon>Eukaryota</taxon>
        <taxon>Metazoa</taxon>
        <taxon>Spiralia</taxon>
        <taxon>Lophotrochozoa</taxon>
        <taxon>Mollusca</taxon>
        <taxon>Bivalvia</taxon>
        <taxon>Autobranchia</taxon>
        <taxon>Pteriomorphia</taxon>
        <taxon>Ostreida</taxon>
        <taxon>Ostreoidea</taxon>
        <taxon>Ostreidae</taxon>
        <taxon>Magallana</taxon>
    </lineage>
</organism>
<protein>
    <recommendedName>
        <fullName evidence="1">UspA domain-containing protein</fullName>
    </recommendedName>
</protein>
<dbReference type="PANTHER" id="PTHR46989:SF3">
    <property type="entry name" value="USPA DOMAIN-CONTAINING PROTEIN"/>
    <property type="match status" value="1"/>
</dbReference>
<dbReference type="Pfam" id="PF00582">
    <property type="entry name" value="Usp"/>
    <property type="match status" value="1"/>
</dbReference>
<dbReference type="PANTHER" id="PTHR46989">
    <property type="entry name" value="USP DOMAIN-CONTAINING PROTEIN"/>
    <property type="match status" value="1"/>
</dbReference>
<evidence type="ECO:0000313" key="2">
    <source>
        <dbReference type="EnsemblMetazoa" id="G30584.5:cds"/>
    </source>
</evidence>
<dbReference type="InterPro" id="IPR006015">
    <property type="entry name" value="Universal_stress_UspA"/>
</dbReference>
<name>A0A8W8M083_MAGGI</name>
<dbReference type="EnsemblMetazoa" id="G30584.5">
    <property type="protein sequence ID" value="G30584.5:cds"/>
    <property type="gene ID" value="G30584"/>
</dbReference>
<reference evidence="2" key="1">
    <citation type="submission" date="2022-08" db="UniProtKB">
        <authorList>
            <consortium name="EnsemblMetazoa"/>
        </authorList>
    </citation>
    <scope>IDENTIFICATION</scope>
    <source>
        <strain evidence="2">05x7-T-G4-1.051#20</strain>
    </source>
</reference>
<proteinExistence type="predicted"/>